<feature type="transmembrane region" description="Helical" evidence="4">
    <location>
        <begin position="6"/>
        <end position="25"/>
    </location>
</feature>
<dbReference type="AlphaFoldDB" id="A0A2M7AP07"/>
<comment type="similarity">
    <text evidence="3">Belongs to the cyclophilin-type PPIase family.</text>
</comment>
<dbReference type="EMBL" id="PEWD01000031">
    <property type="protein sequence ID" value="PIU69098.1"/>
    <property type="molecule type" value="Genomic_DNA"/>
</dbReference>
<keyword evidence="4" id="KW-1133">Transmembrane helix</keyword>
<dbReference type="PRINTS" id="PR00153">
    <property type="entry name" value="CSAPPISMRASE"/>
</dbReference>
<dbReference type="Proteomes" id="UP000229916">
    <property type="component" value="Unassembled WGS sequence"/>
</dbReference>
<dbReference type="SUPFAM" id="SSF50891">
    <property type="entry name" value="Cyclophilin-like"/>
    <property type="match status" value="1"/>
</dbReference>
<accession>A0A2M7AP07</accession>
<dbReference type="PROSITE" id="PS50072">
    <property type="entry name" value="CSA_PPIASE_2"/>
    <property type="match status" value="1"/>
</dbReference>
<keyword evidence="2 3" id="KW-0413">Isomerase</keyword>
<keyword evidence="4" id="KW-0472">Membrane</keyword>
<proteinExistence type="inferred from homology"/>
<dbReference type="InterPro" id="IPR044666">
    <property type="entry name" value="Cyclophilin_A-like"/>
</dbReference>
<protein>
    <recommendedName>
        <fullName evidence="3">Peptidyl-prolyl cis-trans isomerase</fullName>
        <shortName evidence="3">PPIase</shortName>
        <ecNumber evidence="3">5.2.1.8</ecNumber>
    </recommendedName>
</protein>
<keyword evidence="1 3" id="KW-0697">Rotamase</keyword>
<evidence type="ECO:0000313" key="7">
    <source>
        <dbReference type="Proteomes" id="UP000229916"/>
    </source>
</evidence>
<dbReference type="InterPro" id="IPR029000">
    <property type="entry name" value="Cyclophilin-like_dom_sf"/>
</dbReference>
<evidence type="ECO:0000256" key="3">
    <source>
        <dbReference type="RuleBase" id="RU363019"/>
    </source>
</evidence>
<dbReference type="GO" id="GO:0003755">
    <property type="term" value="F:peptidyl-prolyl cis-trans isomerase activity"/>
    <property type="evidence" value="ECO:0007669"/>
    <property type="project" value="UniProtKB-UniRule"/>
</dbReference>
<evidence type="ECO:0000256" key="1">
    <source>
        <dbReference type="ARBA" id="ARBA00023110"/>
    </source>
</evidence>
<comment type="catalytic activity">
    <reaction evidence="3">
        <text>[protein]-peptidylproline (omega=180) = [protein]-peptidylproline (omega=0)</text>
        <dbReference type="Rhea" id="RHEA:16237"/>
        <dbReference type="Rhea" id="RHEA-COMP:10747"/>
        <dbReference type="Rhea" id="RHEA-COMP:10748"/>
        <dbReference type="ChEBI" id="CHEBI:83833"/>
        <dbReference type="ChEBI" id="CHEBI:83834"/>
        <dbReference type="EC" id="5.2.1.8"/>
    </reaction>
</comment>
<sequence>MRKTLLFILLIILFSGSIFLVFRFLDRKEKGNNMNESQVSSSAILGSQKEASAAAFQKVRYVRIETSKGSFTIQLFPEETPKTVANFLKKANSGYYQNLIFHRVENWVAQGGDPMGNGTGGGNIATELSQRPFEEGSVGVARGGNINISNDSQFFVCTQDCSWLTGQYTNFGEVSEGMGIVKSLAVGDKILKIEPLSQ</sequence>
<dbReference type="InterPro" id="IPR002130">
    <property type="entry name" value="Cyclophilin-type_PPIase_dom"/>
</dbReference>
<organism evidence="6 7">
    <name type="scientific">candidate division WWE3 bacterium CG06_land_8_20_14_3_00_42_16</name>
    <dbReference type="NCBI Taxonomy" id="1975083"/>
    <lineage>
        <taxon>Bacteria</taxon>
        <taxon>Katanobacteria</taxon>
    </lineage>
</organism>
<comment type="caution">
    <text evidence="6">The sequence shown here is derived from an EMBL/GenBank/DDBJ whole genome shotgun (WGS) entry which is preliminary data.</text>
</comment>
<feature type="domain" description="PPIase cyclophilin-type" evidence="5">
    <location>
        <begin position="69"/>
        <end position="184"/>
    </location>
</feature>
<evidence type="ECO:0000256" key="4">
    <source>
        <dbReference type="SAM" id="Phobius"/>
    </source>
</evidence>
<dbReference type="Gene3D" id="2.40.100.10">
    <property type="entry name" value="Cyclophilin-like"/>
    <property type="match status" value="1"/>
</dbReference>
<dbReference type="PANTHER" id="PTHR45625:SF4">
    <property type="entry name" value="PEPTIDYLPROLYL ISOMERASE DOMAIN AND WD REPEAT-CONTAINING PROTEIN 1"/>
    <property type="match status" value="1"/>
</dbReference>
<dbReference type="EC" id="5.2.1.8" evidence="3"/>
<reference evidence="7" key="1">
    <citation type="submission" date="2017-09" db="EMBL/GenBank/DDBJ databases">
        <title>Depth-based differentiation of microbial function through sediment-hosted aquifers and enrichment of novel symbionts in the deep terrestrial subsurface.</title>
        <authorList>
            <person name="Probst A.J."/>
            <person name="Ladd B."/>
            <person name="Jarett J.K."/>
            <person name="Geller-Mcgrath D.E."/>
            <person name="Sieber C.M.K."/>
            <person name="Emerson J.B."/>
            <person name="Anantharaman K."/>
            <person name="Thomas B.C."/>
            <person name="Malmstrom R."/>
            <person name="Stieglmeier M."/>
            <person name="Klingl A."/>
            <person name="Woyke T."/>
            <person name="Ryan C.M."/>
            <person name="Banfield J.F."/>
        </authorList>
    </citation>
    <scope>NUCLEOTIDE SEQUENCE [LARGE SCALE GENOMIC DNA]</scope>
</reference>
<dbReference type="Pfam" id="PF00160">
    <property type="entry name" value="Pro_isomerase"/>
    <property type="match status" value="1"/>
</dbReference>
<evidence type="ECO:0000313" key="6">
    <source>
        <dbReference type="EMBL" id="PIU69098.1"/>
    </source>
</evidence>
<keyword evidence="4" id="KW-0812">Transmembrane</keyword>
<comment type="function">
    <text evidence="3">PPIases accelerate the folding of proteins. It catalyzes the cis-trans isomerization of proline imidic peptide bonds in oligopeptides.</text>
</comment>
<evidence type="ECO:0000259" key="5">
    <source>
        <dbReference type="PROSITE" id="PS50072"/>
    </source>
</evidence>
<gene>
    <name evidence="6" type="ORF">COS81_01400</name>
</gene>
<dbReference type="PANTHER" id="PTHR45625">
    <property type="entry name" value="PEPTIDYL-PROLYL CIS-TRANS ISOMERASE-RELATED"/>
    <property type="match status" value="1"/>
</dbReference>
<evidence type="ECO:0000256" key="2">
    <source>
        <dbReference type="ARBA" id="ARBA00023235"/>
    </source>
</evidence>
<name>A0A2M7AP07_UNCKA</name>